<keyword evidence="1" id="KW-0614">Plasmid</keyword>
<sequence length="67" mass="7281">MSELKTTFSNQVGAVEEIVTEATLDALNAALAEHDIDAERIISILPLPGQSMAFPKPPQFRVLFRAA</sequence>
<name>A0A9E8A9J3_9HYPH</name>
<evidence type="ECO:0000313" key="1">
    <source>
        <dbReference type="EMBL" id="UZF89990.1"/>
    </source>
</evidence>
<gene>
    <name evidence="1" type="ORF">NWE54_27215</name>
</gene>
<reference evidence="1" key="1">
    <citation type="submission" date="2022-08" db="EMBL/GenBank/DDBJ databases">
        <title>Complete Genome Sequences of 2 Bosea sp. soil isolates.</title>
        <authorList>
            <person name="Alvarez Arevalo M."/>
            <person name="Sterndorff E.B."/>
            <person name="Faurdal D."/>
            <person name="Joergensen T.S."/>
            <person name="Weber T."/>
        </authorList>
    </citation>
    <scope>NUCLEOTIDE SEQUENCE</scope>
    <source>
        <strain evidence="1">NBC_00436</strain>
        <plasmid evidence="1">pNBC436</plasmid>
    </source>
</reference>
<dbReference type="AlphaFoldDB" id="A0A9E8A9J3"/>
<geneLocation type="plasmid" evidence="1">
    <name>pNBC436</name>
</geneLocation>
<organism evidence="1">
    <name type="scientific">Bosea sp. NBC_00436</name>
    <dbReference type="NCBI Taxonomy" id="2969620"/>
    <lineage>
        <taxon>Bacteria</taxon>
        <taxon>Pseudomonadati</taxon>
        <taxon>Pseudomonadota</taxon>
        <taxon>Alphaproteobacteria</taxon>
        <taxon>Hyphomicrobiales</taxon>
        <taxon>Boseaceae</taxon>
        <taxon>Bosea</taxon>
    </lineage>
</organism>
<proteinExistence type="predicted"/>
<dbReference type="EMBL" id="CP102775">
    <property type="protein sequence ID" value="UZF89990.1"/>
    <property type="molecule type" value="Genomic_DNA"/>
</dbReference>
<accession>A0A9E8A9J3</accession>
<protein>
    <submittedName>
        <fullName evidence="1">Uncharacterized protein</fullName>
    </submittedName>
</protein>